<keyword evidence="5" id="KW-0720">Serine protease</keyword>
<feature type="active site" description="Nucleophile" evidence="6">
    <location>
        <position position="110"/>
    </location>
</feature>
<feature type="domain" description="LD-carboxypeptidase C-terminal" evidence="8">
    <location>
        <begin position="177"/>
        <end position="293"/>
    </location>
</feature>
<dbReference type="InterPro" id="IPR027461">
    <property type="entry name" value="Carboxypeptidase_A_C_sf"/>
</dbReference>
<gene>
    <name evidence="9" type="ORF">AB4Y30_02140</name>
</gene>
<dbReference type="SUPFAM" id="SSF141986">
    <property type="entry name" value="LD-carboxypeptidase A C-terminal domain-like"/>
    <property type="match status" value="1"/>
</dbReference>
<protein>
    <submittedName>
        <fullName evidence="9">LD-carboxypeptidase</fullName>
    </submittedName>
</protein>
<keyword evidence="3" id="KW-0645">Protease</keyword>
<dbReference type="RefSeq" id="WP_368653873.1">
    <property type="nucleotide sequence ID" value="NZ_CP162599.1"/>
</dbReference>
<organism evidence="9">
    <name type="scientific">Ornithinibacillus sp. 4-3</name>
    <dbReference type="NCBI Taxonomy" id="3231488"/>
    <lineage>
        <taxon>Bacteria</taxon>
        <taxon>Bacillati</taxon>
        <taxon>Bacillota</taxon>
        <taxon>Bacilli</taxon>
        <taxon>Bacillales</taxon>
        <taxon>Bacillaceae</taxon>
        <taxon>Ornithinibacillus</taxon>
    </lineage>
</organism>
<evidence type="ECO:0000313" key="9">
    <source>
        <dbReference type="EMBL" id="XDK33191.1"/>
    </source>
</evidence>
<evidence type="ECO:0000256" key="1">
    <source>
        <dbReference type="ARBA" id="ARBA00010233"/>
    </source>
</evidence>
<dbReference type="InterPro" id="IPR040449">
    <property type="entry name" value="Peptidase_S66_N"/>
</dbReference>
<dbReference type="Pfam" id="PF02016">
    <property type="entry name" value="Peptidase_S66"/>
    <property type="match status" value="1"/>
</dbReference>
<dbReference type="InterPro" id="IPR003507">
    <property type="entry name" value="S66_fam"/>
</dbReference>
<evidence type="ECO:0000259" key="8">
    <source>
        <dbReference type="Pfam" id="PF17676"/>
    </source>
</evidence>
<name>A0AB39HSJ9_9BACI</name>
<keyword evidence="2" id="KW-0121">Carboxypeptidase</keyword>
<dbReference type="EMBL" id="CP162599">
    <property type="protein sequence ID" value="XDK33191.1"/>
    <property type="molecule type" value="Genomic_DNA"/>
</dbReference>
<dbReference type="InterPro" id="IPR029062">
    <property type="entry name" value="Class_I_gatase-like"/>
</dbReference>
<dbReference type="SUPFAM" id="SSF52317">
    <property type="entry name" value="Class I glutamine amidotransferase-like"/>
    <property type="match status" value="1"/>
</dbReference>
<evidence type="ECO:0000256" key="5">
    <source>
        <dbReference type="ARBA" id="ARBA00022825"/>
    </source>
</evidence>
<keyword evidence="4" id="KW-0378">Hydrolase</keyword>
<comment type="similarity">
    <text evidence="1">Belongs to the peptidase S66 family.</text>
</comment>
<accession>A0AB39HSJ9</accession>
<feature type="active site" description="Charge relay system" evidence="6">
    <location>
        <position position="278"/>
    </location>
</feature>
<dbReference type="Pfam" id="PF17676">
    <property type="entry name" value="Peptidase_S66C"/>
    <property type="match status" value="1"/>
</dbReference>
<feature type="active site" description="Charge relay system" evidence="6">
    <location>
        <position position="208"/>
    </location>
</feature>
<proteinExistence type="inferred from homology"/>
<dbReference type="InterPro" id="IPR040921">
    <property type="entry name" value="Peptidase_S66C"/>
</dbReference>
<evidence type="ECO:0000256" key="2">
    <source>
        <dbReference type="ARBA" id="ARBA00022645"/>
    </source>
</evidence>
<dbReference type="PANTHER" id="PTHR30237:SF2">
    <property type="entry name" value="MUREIN TETRAPEPTIDE CARBOXYPEPTIDASE"/>
    <property type="match status" value="1"/>
</dbReference>
<evidence type="ECO:0000256" key="6">
    <source>
        <dbReference type="PIRSR" id="PIRSR028757-1"/>
    </source>
</evidence>
<dbReference type="CDD" id="cd07025">
    <property type="entry name" value="Peptidase_S66"/>
    <property type="match status" value="1"/>
</dbReference>
<dbReference type="Gene3D" id="3.50.30.60">
    <property type="entry name" value="LD-carboxypeptidase A C-terminal domain-like"/>
    <property type="match status" value="1"/>
</dbReference>
<evidence type="ECO:0000256" key="3">
    <source>
        <dbReference type="ARBA" id="ARBA00022670"/>
    </source>
</evidence>
<dbReference type="GO" id="GO:0008236">
    <property type="term" value="F:serine-type peptidase activity"/>
    <property type="evidence" value="ECO:0007669"/>
    <property type="project" value="UniProtKB-KW"/>
</dbReference>
<reference evidence="9" key="1">
    <citation type="submission" date="2024-07" db="EMBL/GenBank/DDBJ databases">
        <title>Halotolerant mesophilic bacterium Ornithinibacillus sp. 4-3, sp. nov., isolated from soil.</title>
        <authorList>
            <person name="Sidarenka A.V."/>
            <person name="Guliayeva D.E."/>
            <person name="Leanovich S.I."/>
            <person name="Hileuskaya K.S."/>
            <person name="Akhremchuk A.E."/>
            <person name="Sikolenko M.A."/>
            <person name="Valentovich L.N."/>
        </authorList>
    </citation>
    <scope>NUCLEOTIDE SEQUENCE</scope>
    <source>
        <strain evidence="9">4-3</strain>
    </source>
</reference>
<feature type="domain" description="LD-carboxypeptidase N-terminal" evidence="7">
    <location>
        <begin position="13"/>
        <end position="130"/>
    </location>
</feature>
<dbReference type="PIRSF" id="PIRSF028757">
    <property type="entry name" value="LD-carboxypeptidase"/>
    <property type="match status" value="1"/>
</dbReference>
<sequence>MNKGNAIQPGDMIGVVAPASPVKEEEVLKAKEALEAAGYKVLLGETCFTTYGGYLAGDAKMRAQEIHEMFMNDEVDAILCLRGGYGTPQLLNLLDYEVIASNPKLFIGYSDITALHIAFRQYANLATVHGPMASAFPTLDSYSRECLLHVMTTTDPLGEIKNPPQEEIKVLVEGTATGEIVGGNLSLIANTLGTPYEIDTKDKILFLEDVREAPYNVDRMLTQLALAGKFSEAAGIVLGTWEECVPKDEEKSFSVEDLFREIIAPFAKPTIYNLQIGHSDINIAIPFGVKANLDATNQKLTIVENVAK</sequence>
<dbReference type="GO" id="GO:0004180">
    <property type="term" value="F:carboxypeptidase activity"/>
    <property type="evidence" value="ECO:0007669"/>
    <property type="project" value="UniProtKB-KW"/>
</dbReference>
<dbReference type="InterPro" id="IPR027478">
    <property type="entry name" value="LdcA_N"/>
</dbReference>
<dbReference type="PANTHER" id="PTHR30237">
    <property type="entry name" value="MURAMOYLTETRAPEPTIDE CARBOXYPEPTIDASE"/>
    <property type="match status" value="1"/>
</dbReference>
<evidence type="ECO:0000259" key="7">
    <source>
        <dbReference type="Pfam" id="PF02016"/>
    </source>
</evidence>
<evidence type="ECO:0000256" key="4">
    <source>
        <dbReference type="ARBA" id="ARBA00022801"/>
    </source>
</evidence>
<dbReference type="Gene3D" id="3.40.50.10740">
    <property type="entry name" value="Class I glutamine amidotransferase-like"/>
    <property type="match status" value="1"/>
</dbReference>
<dbReference type="AlphaFoldDB" id="A0AB39HSJ9"/>
<dbReference type="GO" id="GO:0006508">
    <property type="term" value="P:proteolysis"/>
    <property type="evidence" value="ECO:0007669"/>
    <property type="project" value="UniProtKB-KW"/>
</dbReference>